<accession>T1I375</accession>
<dbReference type="PANTHER" id="PTHR13387:SF9">
    <property type="entry name" value="PROTEIN HGH1 HOMOLOG"/>
    <property type="match status" value="1"/>
</dbReference>
<keyword evidence="6" id="KW-1185">Reference proteome</keyword>
<evidence type="ECO:0000313" key="6">
    <source>
        <dbReference type="Proteomes" id="UP000015103"/>
    </source>
</evidence>
<evidence type="ECO:0000259" key="3">
    <source>
        <dbReference type="Pfam" id="PF04063"/>
    </source>
</evidence>
<proteinExistence type="inferred from homology"/>
<dbReference type="STRING" id="13249.T1I375"/>
<dbReference type="OMA" id="NWPWAGE"/>
<dbReference type="PANTHER" id="PTHR13387">
    <property type="entry name" value="PROTEIN HGH1 HOMOLOG"/>
    <property type="match status" value="1"/>
</dbReference>
<dbReference type="InterPro" id="IPR007205">
    <property type="entry name" value="Protein_HGH1_N"/>
</dbReference>
<dbReference type="InterPro" id="IPR039717">
    <property type="entry name" value="Hgh1"/>
</dbReference>
<name>T1I375_RHOPR</name>
<dbReference type="InParanoid" id="T1I375"/>
<dbReference type="EMBL" id="ACPB03020932">
    <property type="status" value="NOT_ANNOTATED_CDS"/>
    <property type="molecule type" value="Genomic_DNA"/>
</dbReference>
<organism evidence="5 6">
    <name type="scientific">Rhodnius prolixus</name>
    <name type="common">Triatomid bug</name>
    <dbReference type="NCBI Taxonomy" id="13249"/>
    <lineage>
        <taxon>Eukaryota</taxon>
        <taxon>Metazoa</taxon>
        <taxon>Ecdysozoa</taxon>
        <taxon>Arthropoda</taxon>
        <taxon>Hexapoda</taxon>
        <taxon>Insecta</taxon>
        <taxon>Pterygota</taxon>
        <taxon>Neoptera</taxon>
        <taxon>Paraneoptera</taxon>
        <taxon>Hemiptera</taxon>
        <taxon>Heteroptera</taxon>
        <taxon>Panheteroptera</taxon>
        <taxon>Cimicomorpha</taxon>
        <taxon>Reduviidae</taxon>
        <taxon>Triatominae</taxon>
        <taxon>Rhodnius</taxon>
    </lineage>
</organism>
<comment type="similarity">
    <text evidence="1">Belongs to the HGH1 family.</text>
</comment>
<evidence type="ECO:0000259" key="4">
    <source>
        <dbReference type="Pfam" id="PF04064"/>
    </source>
</evidence>
<dbReference type="FunCoup" id="T1I375">
    <property type="interactions" value="1342"/>
</dbReference>
<dbReference type="InterPro" id="IPR011989">
    <property type="entry name" value="ARM-like"/>
</dbReference>
<dbReference type="Pfam" id="PF04064">
    <property type="entry name" value="DUF384"/>
    <property type="match status" value="1"/>
</dbReference>
<feature type="domain" description="Protein HGH1 N-terminal" evidence="3">
    <location>
        <begin position="101"/>
        <end position="270"/>
    </location>
</feature>
<dbReference type="RefSeq" id="XP_073971468.1">
    <property type="nucleotide sequence ID" value="XM_074115367.1"/>
</dbReference>
<feature type="domain" description="Protein HGH1 C-terminal" evidence="4">
    <location>
        <begin position="276"/>
        <end position="329"/>
    </location>
</feature>
<evidence type="ECO:0000313" key="5">
    <source>
        <dbReference type="EnsemblMetazoa" id="RPRC010744-PA"/>
    </source>
</evidence>
<dbReference type="EnsemblMetazoa" id="RPRC010744-RA">
    <property type="protein sequence ID" value="RPRC010744-PA"/>
    <property type="gene ID" value="RPRC010744"/>
</dbReference>
<dbReference type="Proteomes" id="UP000015103">
    <property type="component" value="Unassembled WGS sequence"/>
</dbReference>
<dbReference type="InterPro" id="IPR016024">
    <property type="entry name" value="ARM-type_fold"/>
</dbReference>
<evidence type="ECO:0000256" key="2">
    <source>
        <dbReference type="ARBA" id="ARBA00014076"/>
    </source>
</evidence>
<evidence type="ECO:0000256" key="1">
    <source>
        <dbReference type="ARBA" id="ARBA00006712"/>
    </source>
</evidence>
<dbReference type="eggNOG" id="KOG2973">
    <property type="taxonomic scope" value="Eukaryota"/>
</dbReference>
<protein>
    <recommendedName>
        <fullName evidence="2">Protein HGH1 homolog</fullName>
    </recommendedName>
</protein>
<dbReference type="GeneID" id="141447626"/>
<dbReference type="SUPFAM" id="SSF48371">
    <property type="entry name" value="ARM repeat"/>
    <property type="match status" value="1"/>
</dbReference>
<dbReference type="HOGENOM" id="CLU_037769_3_0_1"/>
<dbReference type="InterPro" id="IPR007206">
    <property type="entry name" value="Protein_HGH1_C"/>
</dbReference>
<sequence length="362" mass="41313">MSLEELERLNLPIETISNVLRNNDGVSLDMVLRYILFKSGNEENFHLYSETIFIDLMDVAKRFNNDIGKLALDSIINMTASETGRNLISRGLAGRLISFTLKKDSVLADHACKALANITRSEEKCKEVAEEFIDACSWGDLMNAVSDKSYNEKGLRLEYLAQVVGNMTQCQEFRSDLLSPITGYFQRLLSTLIQGSTVIERRGIASAVFNCMLDPEKHLILLNEPFEILPVLLYPLAGPEEYEESEYEKLPIELQYLPDDKTREPDSEIRLLLLKCLLLLCRTRQPRIFVRDNGTYLILREYHKWEKDARLILATENVVDVLIRTEDEIGVNDLASVDVPSDMAEKFNKMDNDYVSSARLNV</sequence>
<reference evidence="5" key="1">
    <citation type="submission" date="2015-05" db="UniProtKB">
        <authorList>
            <consortium name="EnsemblMetazoa"/>
        </authorList>
    </citation>
    <scope>IDENTIFICATION</scope>
</reference>
<dbReference type="VEuPathDB" id="VectorBase:RPRC010744"/>
<dbReference type="Pfam" id="PF04063">
    <property type="entry name" value="DUF383"/>
    <property type="match status" value="1"/>
</dbReference>
<dbReference type="Gene3D" id="1.25.10.10">
    <property type="entry name" value="Leucine-rich Repeat Variant"/>
    <property type="match status" value="1"/>
</dbReference>
<dbReference type="AlphaFoldDB" id="T1I375"/>